<name>A0A433JA56_9PROT</name>
<evidence type="ECO:0008006" key="3">
    <source>
        <dbReference type="Google" id="ProtNLM"/>
    </source>
</evidence>
<evidence type="ECO:0000313" key="1">
    <source>
        <dbReference type="EMBL" id="RUQ72154.1"/>
    </source>
</evidence>
<dbReference type="RefSeq" id="WP_126997833.1">
    <property type="nucleotide sequence ID" value="NZ_JBNPXW010000005.1"/>
</dbReference>
<dbReference type="AlphaFoldDB" id="A0A433JA56"/>
<dbReference type="OrthoDB" id="8141406at2"/>
<reference evidence="1 2" key="1">
    <citation type="submission" date="2018-12" db="EMBL/GenBank/DDBJ databases">
        <authorList>
            <person name="Yang Y."/>
        </authorList>
    </citation>
    <scope>NUCLEOTIDE SEQUENCE [LARGE SCALE GENOMIC DNA]</scope>
    <source>
        <strain evidence="1 2">GSF71</strain>
    </source>
</reference>
<sequence length="147" mass="15614">MPVSWTVSRLPGRLRLRHPTLRQAARNEALQATLRGWDGVLSVTGNPATGSVLIHYDPARIPPVDMEARVAATLGAPDAGKAEEAAKKPAAFAPRKLNRAAKIGMLGSLSGTLLALAVGKKLHAAFGVAHLAFLTVHLATHRKQLLR</sequence>
<proteinExistence type="predicted"/>
<gene>
    <name evidence="1" type="ORF">EJ913_11395</name>
</gene>
<keyword evidence="2" id="KW-1185">Reference proteome</keyword>
<comment type="caution">
    <text evidence="1">The sequence shown here is derived from an EMBL/GenBank/DDBJ whole genome shotgun (WGS) entry which is preliminary data.</text>
</comment>
<dbReference type="EMBL" id="RZIJ01000007">
    <property type="protein sequence ID" value="RUQ72154.1"/>
    <property type="molecule type" value="Genomic_DNA"/>
</dbReference>
<dbReference type="Proteomes" id="UP000280346">
    <property type="component" value="Unassembled WGS sequence"/>
</dbReference>
<organism evidence="1 2">
    <name type="scientific">Azospirillum doebereinerae</name>
    <dbReference type="NCBI Taxonomy" id="92933"/>
    <lineage>
        <taxon>Bacteria</taxon>
        <taxon>Pseudomonadati</taxon>
        <taxon>Pseudomonadota</taxon>
        <taxon>Alphaproteobacteria</taxon>
        <taxon>Rhodospirillales</taxon>
        <taxon>Azospirillaceae</taxon>
        <taxon>Azospirillum</taxon>
    </lineage>
</organism>
<dbReference type="Pfam" id="PF19991">
    <property type="entry name" value="HMA_2"/>
    <property type="match status" value="1"/>
</dbReference>
<accession>A0A433JA56</accession>
<protein>
    <recommendedName>
        <fullName evidence="3">Cation transporter</fullName>
    </recommendedName>
</protein>
<evidence type="ECO:0000313" key="2">
    <source>
        <dbReference type="Proteomes" id="UP000280346"/>
    </source>
</evidence>